<keyword evidence="1" id="KW-0732">Signal</keyword>
<feature type="chain" id="PRO_5043004916" description="Apple domain-containing protein" evidence="1">
    <location>
        <begin position="20"/>
        <end position="193"/>
    </location>
</feature>
<dbReference type="Proteomes" id="UP001175353">
    <property type="component" value="Unassembled WGS sequence"/>
</dbReference>
<evidence type="ECO:0008006" key="4">
    <source>
        <dbReference type="Google" id="ProtNLM"/>
    </source>
</evidence>
<organism evidence="2 3">
    <name type="scientific">Friedmanniomyces endolithicus</name>
    <dbReference type="NCBI Taxonomy" id="329885"/>
    <lineage>
        <taxon>Eukaryota</taxon>
        <taxon>Fungi</taxon>
        <taxon>Dikarya</taxon>
        <taxon>Ascomycota</taxon>
        <taxon>Pezizomycotina</taxon>
        <taxon>Dothideomycetes</taxon>
        <taxon>Dothideomycetidae</taxon>
        <taxon>Mycosphaerellales</taxon>
        <taxon>Teratosphaeriaceae</taxon>
        <taxon>Friedmanniomyces</taxon>
    </lineage>
</organism>
<evidence type="ECO:0000256" key="1">
    <source>
        <dbReference type="SAM" id="SignalP"/>
    </source>
</evidence>
<keyword evidence="3" id="KW-1185">Reference proteome</keyword>
<gene>
    <name evidence="2" type="ORF">LTR91_006746</name>
</gene>
<evidence type="ECO:0000313" key="3">
    <source>
        <dbReference type="Proteomes" id="UP001175353"/>
    </source>
</evidence>
<reference evidence="2" key="1">
    <citation type="submission" date="2023-06" db="EMBL/GenBank/DDBJ databases">
        <title>Black Yeasts Isolated from many extreme environments.</title>
        <authorList>
            <person name="Coleine C."/>
            <person name="Stajich J.E."/>
            <person name="Selbmann L."/>
        </authorList>
    </citation>
    <scope>NUCLEOTIDE SEQUENCE</scope>
    <source>
        <strain evidence="2">CCFEE 5200</strain>
    </source>
</reference>
<feature type="signal peptide" evidence="1">
    <location>
        <begin position="1"/>
        <end position="19"/>
    </location>
</feature>
<accession>A0AAN6QVV0</accession>
<evidence type="ECO:0000313" key="2">
    <source>
        <dbReference type="EMBL" id="KAK0997306.1"/>
    </source>
</evidence>
<protein>
    <recommendedName>
        <fullName evidence="4">Apple domain-containing protein</fullName>
    </recommendedName>
</protein>
<comment type="caution">
    <text evidence="2">The sequence shown here is derived from an EMBL/GenBank/DDBJ whole genome shotgun (WGS) entry which is preliminary data.</text>
</comment>
<name>A0AAN6QVV0_9PEZI</name>
<dbReference type="AlphaFoldDB" id="A0AAN6QVV0"/>
<proteinExistence type="predicted"/>
<dbReference type="EMBL" id="JAUJLE010000046">
    <property type="protein sequence ID" value="KAK0997306.1"/>
    <property type="molecule type" value="Genomic_DNA"/>
</dbReference>
<sequence>MATLYSLLAIATLMSHATAGITGLSSITTTTTTMITDAASLAPVSSYSYAFTVTTPTTVWSAPTFATSSPANPACSDTMCPSLNGQDCTDANGDSYGVLCDTRFSGTVITNSGKAKMRMRGQSAVGEAEEEGVLGKRDYTGSFDGCADFCDSYDDPSAPCTGVAFQGGYCMAFDTITGTFAQVGGIAAVRKVQ</sequence>